<evidence type="ECO:0000256" key="5">
    <source>
        <dbReference type="SAM" id="Phobius"/>
    </source>
</evidence>
<dbReference type="Gene3D" id="1.10.630.10">
    <property type="entry name" value="Cytochrome P450"/>
    <property type="match status" value="1"/>
</dbReference>
<keyword evidence="5" id="KW-0812">Transmembrane</keyword>
<dbReference type="GO" id="GO:0005506">
    <property type="term" value="F:iron ion binding"/>
    <property type="evidence" value="ECO:0007669"/>
    <property type="project" value="InterPro"/>
</dbReference>
<dbReference type="EMBL" id="JAIWOZ010000004">
    <property type="protein sequence ID" value="KAH6605514.1"/>
    <property type="molecule type" value="Genomic_DNA"/>
</dbReference>
<feature type="transmembrane region" description="Helical" evidence="5">
    <location>
        <begin position="23"/>
        <end position="42"/>
    </location>
</feature>
<dbReference type="Proteomes" id="UP000827724">
    <property type="component" value="Unassembled WGS sequence"/>
</dbReference>
<dbReference type="AlphaFoldDB" id="A0A9P8TVR0"/>
<reference evidence="6" key="1">
    <citation type="submission" date="2021-08" db="EMBL/GenBank/DDBJ databases">
        <title>Chromosome-Level Trichoderma cornu-damae using Hi-C Data.</title>
        <authorList>
            <person name="Kim C.S."/>
        </authorList>
    </citation>
    <scope>NUCLEOTIDE SEQUENCE</scope>
    <source>
        <strain evidence="6">KA19-0412C</strain>
    </source>
</reference>
<dbReference type="PANTHER" id="PTHR24305">
    <property type="entry name" value="CYTOCHROME P450"/>
    <property type="match status" value="1"/>
</dbReference>
<evidence type="ECO:0000256" key="4">
    <source>
        <dbReference type="ARBA" id="ARBA00023004"/>
    </source>
</evidence>
<dbReference type="InterPro" id="IPR036396">
    <property type="entry name" value="Cyt_P450_sf"/>
</dbReference>
<comment type="similarity">
    <text evidence="1">Belongs to the cytochrome P450 family.</text>
</comment>
<dbReference type="GO" id="GO:0004497">
    <property type="term" value="F:monooxygenase activity"/>
    <property type="evidence" value="ECO:0007669"/>
    <property type="project" value="InterPro"/>
</dbReference>
<evidence type="ECO:0000313" key="7">
    <source>
        <dbReference type="Proteomes" id="UP000827724"/>
    </source>
</evidence>
<keyword evidence="3" id="KW-0479">Metal-binding</keyword>
<accession>A0A9P8TVR0</accession>
<dbReference type="OrthoDB" id="3945418at2759"/>
<dbReference type="InterPro" id="IPR050121">
    <property type="entry name" value="Cytochrome_P450_monoxygenase"/>
</dbReference>
<gene>
    <name evidence="6" type="ORF">Trco_004667</name>
</gene>
<protein>
    <submittedName>
        <fullName evidence="6">Cytochrome p450</fullName>
    </submittedName>
</protein>
<dbReference type="PANTHER" id="PTHR24305:SF166">
    <property type="entry name" value="CYTOCHROME P450 12A4, MITOCHONDRIAL-RELATED"/>
    <property type="match status" value="1"/>
</dbReference>
<keyword evidence="2" id="KW-0349">Heme</keyword>
<evidence type="ECO:0000256" key="3">
    <source>
        <dbReference type="ARBA" id="ARBA00022723"/>
    </source>
</evidence>
<dbReference type="SUPFAM" id="SSF48264">
    <property type="entry name" value="Cytochrome P450"/>
    <property type="match status" value="1"/>
</dbReference>
<name>A0A9P8TVR0_9HYPO</name>
<dbReference type="GO" id="GO:0016705">
    <property type="term" value="F:oxidoreductase activity, acting on paired donors, with incorporation or reduction of molecular oxygen"/>
    <property type="evidence" value="ECO:0007669"/>
    <property type="project" value="InterPro"/>
</dbReference>
<keyword evidence="5" id="KW-1133">Transmembrane helix</keyword>
<sequence>MYSGFANHDQLETLLARDAQPRLFVVLMAAFAILSTLTKWIYNLHLHPQRKIPGPRLAAMTGLYEFWFDVVMNGQYSSEIKRMHEVYGPVVRISPREIHIQEPKQRSIIRTPGVEKVRTKPAAVSFAIATPVAAKVDHHHRARHLNSLLLQAVQNRRSAYVRR</sequence>
<proteinExistence type="inferred from homology"/>
<keyword evidence="7" id="KW-1185">Reference proteome</keyword>
<organism evidence="6 7">
    <name type="scientific">Trichoderma cornu-damae</name>
    <dbReference type="NCBI Taxonomy" id="654480"/>
    <lineage>
        <taxon>Eukaryota</taxon>
        <taxon>Fungi</taxon>
        <taxon>Dikarya</taxon>
        <taxon>Ascomycota</taxon>
        <taxon>Pezizomycotina</taxon>
        <taxon>Sordariomycetes</taxon>
        <taxon>Hypocreomycetidae</taxon>
        <taxon>Hypocreales</taxon>
        <taxon>Hypocreaceae</taxon>
        <taxon>Trichoderma</taxon>
    </lineage>
</organism>
<keyword evidence="5" id="KW-0472">Membrane</keyword>
<evidence type="ECO:0000313" key="6">
    <source>
        <dbReference type="EMBL" id="KAH6605514.1"/>
    </source>
</evidence>
<dbReference type="GO" id="GO:0020037">
    <property type="term" value="F:heme binding"/>
    <property type="evidence" value="ECO:0007669"/>
    <property type="project" value="InterPro"/>
</dbReference>
<keyword evidence="4" id="KW-0408">Iron</keyword>
<evidence type="ECO:0000256" key="1">
    <source>
        <dbReference type="ARBA" id="ARBA00010617"/>
    </source>
</evidence>
<comment type="caution">
    <text evidence="6">The sequence shown here is derived from an EMBL/GenBank/DDBJ whole genome shotgun (WGS) entry which is preliminary data.</text>
</comment>
<evidence type="ECO:0000256" key="2">
    <source>
        <dbReference type="ARBA" id="ARBA00022617"/>
    </source>
</evidence>